<sequence>MDQKDEKLIQMPKLDKTSFNDWRDILTDVLESLQLSKFVQESSYFGTAEISDDVLAKIARVKTIIKTSISIEDRQLIRSCSNPVQMLKELDQKYRGPCAKSAWELLVDWDDVTFDGSVSGLFSKLRELFVQFEEKDLVLPRYFINAKVRKVLPPEYDECRRLLMVYNGGRVESEYMTDKQFEAEILKFERELKSKSLRDSTALVSVSKKKQYVFRGKCNFCGIPGHISRDCRQKQKSSEKNAKSGKTEGHSKSKQEKEHAELVISSALVKSASVPDSSIRFIADCGASYHVVNDKSILTNVRRTVGKINTISGIIEDPDQGDLLCEFFNGSFWRPCKVKDVFFVPDQPFNLVSLGKMCKNNGFRNVMDEEKLVIYNKNDPVLVGNWSKHYQNIMELQIRIKRSSIVNTAVVQSLSCWHERFGHFSAAQIAKMIRQNRVDGIPVKLQNDMGFCTPDKHRIELASSVKFDEKPTCNVDSFVKSVSTSDTEDCLVDISVPILSDGGDVSDNVTASRERG</sequence>
<dbReference type="InterPro" id="IPR001878">
    <property type="entry name" value="Znf_CCHC"/>
</dbReference>
<keyword evidence="1" id="KW-0862">Zinc</keyword>
<proteinExistence type="predicted"/>
<feature type="non-terminal residue" evidence="4">
    <location>
        <position position="516"/>
    </location>
</feature>
<dbReference type="Gene3D" id="4.10.60.10">
    <property type="entry name" value="Zinc finger, CCHC-type"/>
    <property type="match status" value="1"/>
</dbReference>
<keyword evidence="5" id="KW-1185">Reference proteome</keyword>
<feature type="region of interest" description="Disordered" evidence="2">
    <location>
        <begin position="232"/>
        <end position="257"/>
    </location>
</feature>
<evidence type="ECO:0000256" key="1">
    <source>
        <dbReference type="PROSITE-ProRule" id="PRU00047"/>
    </source>
</evidence>
<dbReference type="Pfam" id="PF00098">
    <property type="entry name" value="zf-CCHC"/>
    <property type="match status" value="1"/>
</dbReference>
<dbReference type="InterPro" id="IPR054722">
    <property type="entry name" value="PolX-like_BBD"/>
</dbReference>
<evidence type="ECO:0000256" key="2">
    <source>
        <dbReference type="SAM" id="MobiDB-lite"/>
    </source>
</evidence>
<evidence type="ECO:0000259" key="3">
    <source>
        <dbReference type="PROSITE" id="PS50158"/>
    </source>
</evidence>
<dbReference type="InterPro" id="IPR036875">
    <property type="entry name" value="Znf_CCHC_sf"/>
</dbReference>
<feature type="domain" description="CCHC-type" evidence="3">
    <location>
        <begin position="217"/>
        <end position="233"/>
    </location>
</feature>
<protein>
    <recommendedName>
        <fullName evidence="3">CCHC-type domain-containing protein</fullName>
    </recommendedName>
</protein>
<dbReference type="EMBL" id="NJHN03000084">
    <property type="protein sequence ID" value="KAH9416927.1"/>
    <property type="molecule type" value="Genomic_DNA"/>
</dbReference>
<keyword evidence="1" id="KW-0479">Metal-binding</keyword>
<dbReference type="Pfam" id="PF22936">
    <property type="entry name" value="Pol_BBD"/>
    <property type="match status" value="1"/>
</dbReference>
<accession>A0ABQ8J343</accession>
<name>A0ABQ8J343_DERPT</name>
<gene>
    <name evidence="4" type="ORF">DERP_014824</name>
</gene>
<comment type="caution">
    <text evidence="4">The sequence shown here is derived from an EMBL/GenBank/DDBJ whole genome shotgun (WGS) entry which is preliminary data.</text>
</comment>
<reference evidence="4 5" key="2">
    <citation type="journal article" date="2022" name="Mol. Biol. Evol.">
        <title>Comparative Genomics Reveals Insights into the Divergent Evolution of Astigmatic Mites and Household Pest Adaptations.</title>
        <authorList>
            <person name="Xiong Q."/>
            <person name="Wan A.T."/>
            <person name="Liu X."/>
            <person name="Fung C.S."/>
            <person name="Xiao X."/>
            <person name="Malainual N."/>
            <person name="Hou J."/>
            <person name="Wang L."/>
            <person name="Wang M."/>
            <person name="Yang K.Y."/>
            <person name="Cui Y."/>
            <person name="Leung E.L."/>
            <person name="Nong W."/>
            <person name="Shin S.K."/>
            <person name="Au S.W."/>
            <person name="Jeong K.Y."/>
            <person name="Chew F.T."/>
            <person name="Hui J.H."/>
            <person name="Leung T.F."/>
            <person name="Tungtrongchitr A."/>
            <person name="Zhong N."/>
            <person name="Liu Z."/>
            <person name="Tsui S.K."/>
        </authorList>
    </citation>
    <scope>NUCLEOTIDE SEQUENCE [LARGE SCALE GENOMIC DNA]</scope>
    <source>
        <strain evidence="4">Derp</strain>
    </source>
</reference>
<dbReference type="SUPFAM" id="SSF57756">
    <property type="entry name" value="Retrovirus zinc finger-like domains"/>
    <property type="match status" value="1"/>
</dbReference>
<evidence type="ECO:0000313" key="5">
    <source>
        <dbReference type="Proteomes" id="UP000887458"/>
    </source>
</evidence>
<organism evidence="4 5">
    <name type="scientific">Dermatophagoides pteronyssinus</name>
    <name type="common">European house dust mite</name>
    <dbReference type="NCBI Taxonomy" id="6956"/>
    <lineage>
        <taxon>Eukaryota</taxon>
        <taxon>Metazoa</taxon>
        <taxon>Ecdysozoa</taxon>
        <taxon>Arthropoda</taxon>
        <taxon>Chelicerata</taxon>
        <taxon>Arachnida</taxon>
        <taxon>Acari</taxon>
        <taxon>Acariformes</taxon>
        <taxon>Sarcoptiformes</taxon>
        <taxon>Astigmata</taxon>
        <taxon>Psoroptidia</taxon>
        <taxon>Analgoidea</taxon>
        <taxon>Pyroglyphidae</taxon>
        <taxon>Dermatophagoidinae</taxon>
        <taxon>Dermatophagoides</taxon>
    </lineage>
</organism>
<evidence type="ECO:0000313" key="4">
    <source>
        <dbReference type="EMBL" id="KAH9416927.1"/>
    </source>
</evidence>
<dbReference type="PROSITE" id="PS50158">
    <property type="entry name" value="ZF_CCHC"/>
    <property type="match status" value="1"/>
</dbReference>
<dbReference type="SMART" id="SM00343">
    <property type="entry name" value="ZnF_C2HC"/>
    <property type="match status" value="1"/>
</dbReference>
<keyword evidence="1" id="KW-0863">Zinc-finger</keyword>
<reference evidence="4 5" key="1">
    <citation type="journal article" date="2018" name="J. Allergy Clin. Immunol.">
        <title>High-quality assembly of Dermatophagoides pteronyssinus genome and transcriptome reveals a wide range of novel allergens.</title>
        <authorList>
            <person name="Liu X.Y."/>
            <person name="Yang K.Y."/>
            <person name="Wang M.Q."/>
            <person name="Kwok J.S."/>
            <person name="Zeng X."/>
            <person name="Yang Z."/>
            <person name="Xiao X.J."/>
            <person name="Lau C.P."/>
            <person name="Li Y."/>
            <person name="Huang Z.M."/>
            <person name="Ba J.G."/>
            <person name="Yim A.K."/>
            <person name="Ouyang C.Y."/>
            <person name="Ngai S.M."/>
            <person name="Chan T.F."/>
            <person name="Leung E.L."/>
            <person name="Liu L."/>
            <person name="Liu Z.G."/>
            <person name="Tsui S.K."/>
        </authorList>
    </citation>
    <scope>NUCLEOTIDE SEQUENCE [LARGE SCALE GENOMIC DNA]</scope>
    <source>
        <strain evidence="4">Derp</strain>
    </source>
</reference>
<dbReference type="Proteomes" id="UP000887458">
    <property type="component" value="Unassembled WGS sequence"/>
</dbReference>